<evidence type="ECO:0000313" key="8">
    <source>
        <dbReference type="EMBL" id="QTA93526.1"/>
    </source>
</evidence>
<dbReference type="SUPFAM" id="SSF47781">
    <property type="entry name" value="RuvA domain 2-like"/>
    <property type="match status" value="1"/>
</dbReference>
<dbReference type="EMBL" id="CP061800">
    <property type="protein sequence ID" value="QTA93526.1"/>
    <property type="molecule type" value="Genomic_DNA"/>
</dbReference>
<evidence type="ECO:0000256" key="5">
    <source>
        <dbReference type="ARBA" id="ARBA00023049"/>
    </source>
</evidence>
<evidence type="ECO:0000256" key="1">
    <source>
        <dbReference type="ARBA" id="ARBA00022670"/>
    </source>
</evidence>
<dbReference type="NCBIfam" id="TIGR00608">
    <property type="entry name" value="radc"/>
    <property type="match status" value="1"/>
</dbReference>
<comment type="similarity">
    <text evidence="6">Belongs to the UPF0758 family.</text>
</comment>
<dbReference type="Pfam" id="PF04002">
    <property type="entry name" value="RadC"/>
    <property type="match status" value="1"/>
</dbReference>
<keyword evidence="3" id="KW-0378">Hydrolase</keyword>
<accession>A0A975BXG7</accession>
<dbReference type="NCBIfam" id="NF000642">
    <property type="entry name" value="PRK00024.1"/>
    <property type="match status" value="1"/>
</dbReference>
<dbReference type="InterPro" id="IPR001405">
    <property type="entry name" value="UPF0758"/>
</dbReference>
<dbReference type="Gene3D" id="1.10.150.20">
    <property type="entry name" value="5' to 3' exonuclease, C-terminal subdomain"/>
    <property type="match status" value="1"/>
</dbReference>
<dbReference type="RefSeq" id="WP_207680430.1">
    <property type="nucleotide sequence ID" value="NZ_CP061800.1"/>
</dbReference>
<evidence type="ECO:0000256" key="6">
    <source>
        <dbReference type="RuleBase" id="RU003797"/>
    </source>
</evidence>
<dbReference type="CDD" id="cd08071">
    <property type="entry name" value="MPN_DUF2466"/>
    <property type="match status" value="1"/>
</dbReference>
<evidence type="ECO:0000259" key="7">
    <source>
        <dbReference type="PROSITE" id="PS50249"/>
    </source>
</evidence>
<dbReference type="InterPro" id="IPR020891">
    <property type="entry name" value="UPF0758_CS"/>
</dbReference>
<dbReference type="InterPro" id="IPR010994">
    <property type="entry name" value="RuvA_2-like"/>
</dbReference>
<keyword evidence="9" id="KW-1185">Reference proteome</keyword>
<dbReference type="PANTHER" id="PTHR30471">
    <property type="entry name" value="DNA REPAIR PROTEIN RADC"/>
    <property type="match status" value="1"/>
</dbReference>
<evidence type="ECO:0000256" key="2">
    <source>
        <dbReference type="ARBA" id="ARBA00022723"/>
    </source>
</evidence>
<dbReference type="PANTHER" id="PTHR30471:SF3">
    <property type="entry name" value="UPF0758 PROTEIN YEES-RELATED"/>
    <property type="match status" value="1"/>
</dbReference>
<reference evidence="8" key="1">
    <citation type="journal article" date="2021" name="Microb. Physiol.">
        <title>Proteogenomic Insights into the Physiology of Marine, Sulfate-Reducing, Filamentous Desulfonema limicola and Desulfonema magnum.</title>
        <authorList>
            <person name="Schnaars V."/>
            <person name="Wohlbrand L."/>
            <person name="Scheve S."/>
            <person name="Hinrichs C."/>
            <person name="Reinhardt R."/>
            <person name="Rabus R."/>
        </authorList>
    </citation>
    <scope>NUCLEOTIDE SEQUENCE</scope>
    <source>
        <strain evidence="8">4be13</strain>
    </source>
</reference>
<proteinExistence type="inferred from homology"/>
<dbReference type="Pfam" id="PF20582">
    <property type="entry name" value="UPF0758_N"/>
    <property type="match status" value="1"/>
</dbReference>
<dbReference type="GO" id="GO:0046872">
    <property type="term" value="F:metal ion binding"/>
    <property type="evidence" value="ECO:0007669"/>
    <property type="project" value="UniProtKB-KW"/>
</dbReference>
<dbReference type="GO" id="GO:0006508">
    <property type="term" value="P:proteolysis"/>
    <property type="evidence" value="ECO:0007669"/>
    <property type="project" value="UniProtKB-KW"/>
</dbReference>
<evidence type="ECO:0000313" key="9">
    <source>
        <dbReference type="Proteomes" id="UP000663722"/>
    </source>
</evidence>
<sequence length="237" mass="26758">MEKNTSHKGKGHRKRLREKFLDSGLGGFLDYEVIELLLTLGTPRKDCKQAAKDALEKFKTFQAVFEASSEELQEIKGIGPSNLLGIKLIKAVADRYLEKKLIQRDPINNSKELFDYLYHNMRDRNRECFKVIFLDAKNKVITTETLFEGTLTASSVYPREVVAAALSHHSAALIFAHNHPSGDPKPSAEDIAITRQLVFACKVMGITVHEHLVIGNNTYFSFADQGYIAKMNRESEQ</sequence>
<keyword evidence="4" id="KW-0862">Zinc</keyword>
<dbReference type="InterPro" id="IPR025657">
    <property type="entry name" value="RadC_JAB"/>
</dbReference>
<keyword evidence="5" id="KW-0482">Metalloprotease</keyword>
<protein>
    <submittedName>
        <fullName evidence="8">UPF0758</fullName>
    </submittedName>
</protein>
<dbReference type="GO" id="GO:0008237">
    <property type="term" value="F:metallopeptidase activity"/>
    <property type="evidence" value="ECO:0007669"/>
    <property type="project" value="UniProtKB-KW"/>
</dbReference>
<name>A0A975BXG7_9BACT</name>
<feature type="domain" description="MPN" evidence="7">
    <location>
        <begin position="106"/>
        <end position="228"/>
    </location>
</feature>
<dbReference type="Proteomes" id="UP000663722">
    <property type="component" value="Chromosome"/>
</dbReference>
<dbReference type="AlphaFoldDB" id="A0A975BXG7"/>
<dbReference type="PROSITE" id="PS01302">
    <property type="entry name" value="UPF0758"/>
    <property type="match status" value="1"/>
</dbReference>
<dbReference type="InterPro" id="IPR046778">
    <property type="entry name" value="UPF0758_N"/>
</dbReference>
<gene>
    <name evidence="8" type="ORF">dnm_096280</name>
</gene>
<dbReference type="InterPro" id="IPR037518">
    <property type="entry name" value="MPN"/>
</dbReference>
<keyword evidence="1" id="KW-0645">Protease</keyword>
<dbReference type="PROSITE" id="PS50249">
    <property type="entry name" value="MPN"/>
    <property type="match status" value="1"/>
</dbReference>
<keyword evidence="2" id="KW-0479">Metal-binding</keyword>
<evidence type="ECO:0000256" key="3">
    <source>
        <dbReference type="ARBA" id="ARBA00022801"/>
    </source>
</evidence>
<dbReference type="Gene3D" id="3.40.140.10">
    <property type="entry name" value="Cytidine Deaminase, domain 2"/>
    <property type="match status" value="1"/>
</dbReference>
<evidence type="ECO:0000256" key="4">
    <source>
        <dbReference type="ARBA" id="ARBA00022833"/>
    </source>
</evidence>
<dbReference type="KEGG" id="dmm:dnm_096280"/>
<organism evidence="8 9">
    <name type="scientific">Desulfonema magnum</name>
    <dbReference type="NCBI Taxonomy" id="45655"/>
    <lineage>
        <taxon>Bacteria</taxon>
        <taxon>Pseudomonadati</taxon>
        <taxon>Thermodesulfobacteriota</taxon>
        <taxon>Desulfobacteria</taxon>
        <taxon>Desulfobacterales</taxon>
        <taxon>Desulfococcaceae</taxon>
        <taxon>Desulfonema</taxon>
    </lineage>
</organism>